<dbReference type="AlphaFoldDB" id="A0A2Z6G8F7"/>
<evidence type="ECO:0000313" key="1">
    <source>
        <dbReference type="EMBL" id="BBE49738.1"/>
    </source>
</evidence>
<dbReference type="KEGG" id="fam:OYT1_ch0163"/>
<proteinExistence type="predicted"/>
<reference evidence="1 2" key="1">
    <citation type="submission" date="2018-06" db="EMBL/GenBank/DDBJ databases">
        <title>OYT1 Genome Sequencing.</title>
        <authorList>
            <person name="Kato S."/>
            <person name="Itoh T."/>
            <person name="Ohkuma M."/>
        </authorList>
    </citation>
    <scope>NUCLEOTIDE SEQUENCE [LARGE SCALE GENOMIC DNA]</scope>
    <source>
        <strain evidence="1 2">OYT1</strain>
    </source>
</reference>
<protein>
    <recommendedName>
        <fullName evidence="3">STAS/SEC14 domain-containing protein</fullName>
    </recommendedName>
</protein>
<sequence length="127" mass="14492">MGYKLSWESKGFLIRYYGTVTSDDIMSAMNEIHTSSQFDNIRFGVSEYSRVDNYDVTPSQIVIHAAYWNGASYSNPRIVLASVTDNQNIINILKAIEGSILRRKLCATLEEAREWVKREAHIDAILE</sequence>
<dbReference type="Proteomes" id="UP000033070">
    <property type="component" value="Chromosome"/>
</dbReference>
<keyword evidence="2" id="KW-1185">Reference proteome</keyword>
<evidence type="ECO:0000313" key="2">
    <source>
        <dbReference type="Proteomes" id="UP000033070"/>
    </source>
</evidence>
<accession>A0A2Z6G8F7</accession>
<name>A0A2Z6G8F7_9PROT</name>
<gene>
    <name evidence="1" type="ORF">OYT1_ch0163</name>
</gene>
<dbReference type="STRING" id="1188319.OYT1_00590"/>
<dbReference type="EMBL" id="AP018738">
    <property type="protein sequence ID" value="BBE49738.1"/>
    <property type="molecule type" value="Genomic_DNA"/>
</dbReference>
<organism evidence="1 2">
    <name type="scientific">Ferriphaselus amnicola</name>
    <dbReference type="NCBI Taxonomy" id="1188319"/>
    <lineage>
        <taxon>Bacteria</taxon>
        <taxon>Pseudomonadati</taxon>
        <taxon>Pseudomonadota</taxon>
        <taxon>Betaproteobacteria</taxon>
        <taxon>Nitrosomonadales</taxon>
        <taxon>Gallionellaceae</taxon>
        <taxon>Ferriphaselus</taxon>
    </lineage>
</organism>
<evidence type="ECO:0008006" key="3">
    <source>
        <dbReference type="Google" id="ProtNLM"/>
    </source>
</evidence>